<name>A0A839N821_9MICO</name>
<keyword evidence="4" id="KW-1185">Reference proteome</keyword>
<dbReference type="PRINTS" id="PR01217">
    <property type="entry name" value="PRICHEXTENSN"/>
</dbReference>
<comment type="caution">
    <text evidence="3">The sequence shown here is derived from an EMBL/GenBank/DDBJ whole genome shotgun (WGS) entry which is preliminary data.</text>
</comment>
<feature type="compositionally biased region" description="Polar residues" evidence="2">
    <location>
        <begin position="1"/>
        <end position="16"/>
    </location>
</feature>
<evidence type="ECO:0000256" key="1">
    <source>
        <dbReference type="SAM" id="Coils"/>
    </source>
</evidence>
<dbReference type="RefSeq" id="WP_246336189.1">
    <property type="nucleotide sequence ID" value="NZ_JACHVQ010000001.1"/>
</dbReference>
<evidence type="ECO:0008006" key="5">
    <source>
        <dbReference type="Google" id="ProtNLM"/>
    </source>
</evidence>
<proteinExistence type="predicted"/>
<dbReference type="AlphaFoldDB" id="A0A839N821"/>
<evidence type="ECO:0000256" key="2">
    <source>
        <dbReference type="SAM" id="MobiDB-lite"/>
    </source>
</evidence>
<feature type="compositionally biased region" description="Pro residues" evidence="2">
    <location>
        <begin position="69"/>
        <end position="115"/>
    </location>
</feature>
<sequence length="536" mass="57988">MSEQHSMSPENPQPTDESAEAVPQVETTEERPDPAPEQVAPEPAAPAAPEEQQSAAETGTPAPAAAAPSPTPASPAPSPASIKPHPPTAPVPHPPTTPTPHPPVAPVTPQAPAPAPTVASNSASFGRVAEDGTVFVRTPDGDREVGSYPEATPEEALAYFARKYDELAAAAGLLLQRVVQTDLSAHDGQEALRALREQVGSAHVVGDLAQLDATVEQIATALKAKAQVEGEARAAARAEAAEQREALVAEAEQIAAQPTQKIQWKSSTARMRALLDEWKTQQRSGAKLDKPTENALWQRFSHARNGFDKTRRAHFARLDEEHAAVKARKERLITEAEHLAASKDWGPTASAFKRLMGDWRQAGRASRQDDDKLWARFKAAQDAFFAAKDEVVAEENKQFEANLEVKEQLLKEAQALLPVKNLGAAKAALHSIQDRWDAAGKVPRKDLSRIEQAMRKVEQAVRDAEDSKWKKTDPELAARAQSMVDQLEKAVADLEADLAKARESGNDKKAKELEDSLQARRAWLAQARGGLEDSNK</sequence>
<feature type="coiled-coil region" evidence="1">
    <location>
        <begin position="447"/>
        <end position="511"/>
    </location>
</feature>
<organism evidence="3 4">
    <name type="scientific">Flexivirga oryzae</name>
    <dbReference type="NCBI Taxonomy" id="1794944"/>
    <lineage>
        <taxon>Bacteria</taxon>
        <taxon>Bacillati</taxon>
        <taxon>Actinomycetota</taxon>
        <taxon>Actinomycetes</taxon>
        <taxon>Micrococcales</taxon>
        <taxon>Dermacoccaceae</taxon>
        <taxon>Flexivirga</taxon>
    </lineage>
</organism>
<feature type="region of interest" description="Disordered" evidence="2">
    <location>
        <begin position="1"/>
        <end position="149"/>
    </location>
</feature>
<feature type="compositionally biased region" description="Low complexity" evidence="2">
    <location>
        <begin position="36"/>
        <end position="68"/>
    </location>
</feature>
<reference evidence="3 4" key="1">
    <citation type="submission" date="2020-08" db="EMBL/GenBank/DDBJ databases">
        <title>Sequencing the genomes of 1000 actinobacteria strains.</title>
        <authorList>
            <person name="Klenk H.-P."/>
        </authorList>
    </citation>
    <scope>NUCLEOTIDE SEQUENCE [LARGE SCALE GENOMIC DNA]</scope>
    <source>
        <strain evidence="3 4">DSM 105369</strain>
    </source>
</reference>
<dbReference type="InterPro" id="IPR007139">
    <property type="entry name" value="DUF349"/>
</dbReference>
<gene>
    <name evidence="3" type="ORF">FHU39_001750</name>
</gene>
<dbReference type="EMBL" id="JACHVQ010000001">
    <property type="protein sequence ID" value="MBB2891766.1"/>
    <property type="molecule type" value="Genomic_DNA"/>
</dbReference>
<protein>
    <recommendedName>
        <fullName evidence="5">DUF349 domain-containing protein</fullName>
    </recommendedName>
</protein>
<dbReference type="Proteomes" id="UP000559182">
    <property type="component" value="Unassembled WGS sequence"/>
</dbReference>
<keyword evidence="1" id="KW-0175">Coiled coil</keyword>
<evidence type="ECO:0000313" key="3">
    <source>
        <dbReference type="EMBL" id="MBB2891766.1"/>
    </source>
</evidence>
<accession>A0A839N821</accession>
<dbReference type="Pfam" id="PF03993">
    <property type="entry name" value="DUF349"/>
    <property type="match status" value="3"/>
</dbReference>
<evidence type="ECO:0000313" key="4">
    <source>
        <dbReference type="Proteomes" id="UP000559182"/>
    </source>
</evidence>